<sequence>MGVLKYKHYIGSVEYSETDKILFGKVQGIRGLISYEGQNVDELEQDFKNGIDDYLEECKMKGIEPQKSYTGAFNVRIPSDMHGKAVLKANELGINLNAFVKTAIEEKLQNLELKRTSRPKRNTKEKI</sequence>
<protein>
    <submittedName>
        <fullName evidence="1">Predicted nuclease of the RNAse H fold, HicB family</fullName>
    </submittedName>
</protein>
<proteinExistence type="predicted"/>
<dbReference type="SUPFAM" id="SSF47598">
    <property type="entry name" value="Ribbon-helix-helix"/>
    <property type="match status" value="1"/>
</dbReference>
<dbReference type="RefSeq" id="WP_079667205.1">
    <property type="nucleotide sequence ID" value="NZ_FUYZ01000006.1"/>
</dbReference>
<dbReference type="OrthoDB" id="5297106at2"/>
<evidence type="ECO:0000313" key="2">
    <source>
        <dbReference type="Proteomes" id="UP000191112"/>
    </source>
</evidence>
<evidence type="ECO:0000313" key="1">
    <source>
        <dbReference type="EMBL" id="SKB94286.1"/>
    </source>
</evidence>
<dbReference type="AlphaFoldDB" id="A0A1T5FDV0"/>
<gene>
    <name evidence="1" type="ORF">SAMN05660477_01967</name>
</gene>
<dbReference type="SUPFAM" id="SSF143100">
    <property type="entry name" value="TTHA1013/TTHA0281-like"/>
    <property type="match status" value="1"/>
</dbReference>
<accession>A0A1T5FDV0</accession>
<keyword evidence="2" id="KW-1185">Reference proteome</keyword>
<dbReference type="InterPro" id="IPR008651">
    <property type="entry name" value="Uncharacterised_HicB"/>
</dbReference>
<organism evidence="1 2">
    <name type="scientific">Soonwooa buanensis</name>
    <dbReference type="NCBI Taxonomy" id="619805"/>
    <lineage>
        <taxon>Bacteria</taxon>
        <taxon>Pseudomonadati</taxon>
        <taxon>Bacteroidota</taxon>
        <taxon>Flavobacteriia</taxon>
        <taxon>Flavobacteriales</taxon>
        <taxon>Weeksellaceae</taxon>
        <taxon>Chryseobacterium group</taxon>
        <taxon>Soonwooa</taxon>
    </lineage>
</organism>
<dbReference type="GO" id="GO:0006355">
    <property type="term" value="P:regulation of DNA-templated transcription"/>
    <property type="evidence" value="ECO:0007669"/>
    <property type="project" value="InterPro"/>
</dbReference>
<dbReference type="InterPro" id="IPR010985">
    <property type="entry name" value="Ribbon_hlx_hlx"/>
</dbReference>
<dbReference type="EMBL" id="FUYZ01000006">
    <property type="protein sequence ID" value="SKB94286.1"/>
    <property type="molecule type" value="Genomic_DNA"/>
</dbReference>
<dbReference type="Proteomes" id="UP000191112">
    <property type="component" value="Unassembled WGS sequence"/>
</dbReference>
<dbReference type="Pfam" id="PF05534">
    <property type="entry name" value="HicB"/>
    <property type="match status" value="1"/>
</dbReference>
<name>A0A1T5FDV0_9FLAO</name>
<dbReference type="STRING" id="619805.SAMN05660477_01967"/>
<reference evidence="1 2" key="1">
    <citation type="submission" date="2017-02" db="EMBL/GenBank/DDBJ databases">
        <authorList>
            <person name="Peterson S.W."/>
        </authorList>
    </citation>
    <scope>NUCLEOTIDE SEQUENCE [LARGE SCALE GENOMIC DNA]</scope>
    <source>
        <strain evidence="1 2">DSM 22323</strain>
    </source>
</reference>
<dbReference type="InterPro" id="IPR035069">
    <property type="entry name" value="TTHA1013/TTHA0281-like"/>
</dbReference>